<proteinExistence type="predicted"/>
<dbReference type="GO" id="GO:0016787">
    <property type="term" value="F:hydrolase activity"/>
    <property type="evidence" value="ECO:0007669"/>
    <property type="project" value="UniProtKB-KW"/>
</dbReference>
<keyword evidence="1" id="KW-0378">Hydrolase</keyword>
<dbReference type="RefSeq" id="WP_379659877.1">
    <property type="nucleotide sequence ID" value="NZ_JBHUCP010000016.1"/>
</dbReference>
<organism evidence="1 2">
    <name type="scientific">Pseudonocardia aurantiaca</name>
    <dbReference type="NCBI Taxonomy" id="75290"/>
    <lineage>
        <taxon>Bacteria</taxon>
        <taxon>Bacillati</taxon>
        <taxon>Actinomycetota</taxon>
        <taxon>Actinomycetes</taxon>
        <taxon>Pseudonocardiales</taxon>
        <taxon>Pseudonocardiaceae</taxon>
        <taxon>Pseudonocardia</taxon>
    </lineage>
</organism>
<sequence length="286" mass="31082">RDDADVPEASRLGGIGRRRMLRAALGGAFGLAAAAAVPGTAAAQTMTAAAARRTIGFDRVVDLTHPLSPDFPVFELFVRPPDVQQWRNLDEHGFNTNEWRFNEHTGTHIDVPAHAQHGALTVDELPLEDFIAPLAVVRYADRADRDNATELTVADIEAWERRNGRLPRGAFVAADAGWYRRIDTPNAFLNLDTAAETMSFPGMSPEAADFLLTQRSIVGFGTDTISLDHSARLFPLVHRMLLTTGRYGLEAMANLDQVPDTGSTLVLGVPKLRGGFGAPVRAMALF</sequence>
<dbReference type="InterPro" id="IPR037175">
    <property type="entry name" value="KFase_sf"/>
</dbReference>
<feature type="non-terminal residue" evidence="1">
    <location>
        <position position="1"/>
    </location>
</feature>
<dbReference type="EMBL" id="JBHUCP010000016">
    <property type="protein sequence ID" value="MFD1531857.1"/>
    <property type="molecule type" value="Genomic_DNA"/>
</dbReference>
<dbReference type="InterPro" id="IPR006311">
    <property type="entry name" value="TAT_signal"/>
</dbReference>
<accession>A0ABW4FN69</accession>
<evidence type="ECO:0000313" key="2">
    <source>
        <dbReference type="Proteomes" id="UP001597145"/>
    </source>
</evidence>
<dbReference type="SUPFAM" id="SSF102198">
    <property type="entry name" value="Putative cyclase"/>
    <property type="match status" value="1"/>
</dbReference>
<dbReference type="InterPro" id="IPR007325">
    <property type="entry name" value="KFase/CYL"/>
</dbReference>
<dbReference type="PANTHER" id="PTHR31118">
    <property type="entry name" value="CYCLASE-LIKE PROTEIN 2"/>
    <property type="match status" value="1"/>
</dbReference>
<evidence type="ECO:0000313" key="1">
    <source>
        <dbReference type="EMBL" id="MFD1531857.1"/>
    </source>
</evidence>
<name>A0ABW4FN69_9PSEU</name>
<dbReference type="PANTHER" id="PTHR31118:SF12">
    <property type="entry name" value="CYCLASE-LIKE PROTEIN 2"/>
    <property type="match status" value="1"/>
</dbReference>
<protein>
    <submittedName>
        <fullName evidence="1">Cyclase family protein</fullName>
        <ecNumber evidence="1">3.5.-.-</ecNumber>
    </submittedName>
</protein>
<dbReference type="Gene3D" id="3.50.30.50">
    <property type="entry name" value="Putative cyclase"/>
    <property type="match status" value="1"/>
</dbReference>
<comment type="caution">
    <text evidence="1">The sequence shown here is derived from an EMBL/GenBank/DDBJ whole genome shotgun (WGS) entry which is preliminary data.</text>
</comment>
<dbReference type="EC" id="3.5.-.-" evidence="1"/>
<dbReference type="PROSITE" id="PS51318">
    <property type="entry name" value="TAT"/>
    <property type="match status" value="1"/>
</dbReference>
<gene>
    <name evidence="1" type="ORF">ACFSCY_20700</name>
</gene>
<dbReference type="Pfam" id="PF04199">
    <property type="entry name" value="Cyclase"/>
    <property type="match status" value="1"/>
</dbReference>
<dbReference type="Proteomes" id="UP001597145">
    <property type="component" value="Unassembled WGS sequence"/>
</dbReference>
<reference evidence="2" key="1">
    <citation type="journal article" date="2019" name="Int. J. Syst. Evol. Microbiol.">
        <title>The Global Catalogue of Microorganisms (GCM) 10K type strain sequencing project: providing services to taxonomists for standard genome sequencing and annotation.</title>
        <authorList>
            <consortium name="The Broad Institute Genomics Platform"/>
            <consortium name="The Broad Institute Genome Sequencing Center for Infectious Disease"/>
            <person name="Wu L."/>
            <person name="Ma J."/>
        </authorList>
    </citation>
    <scope>NUCLEOTIDE SEQUENCE [LARGE SCALE GENOMIC DNA]</scope>
    <source>
        <strain evidence="2">JCM 12165</strain>
    </source>
</reference>
<keyword evidence="2" id="KW-1185">Reference proteome</keyword>